<keyword evidence="3" id="KW-1185">Reference proteome</keyword>
<evidence type="ECO:0000256" key="1">
    <source>
        <dbReference type="SAM" id="MobiDB-lite"/>
    </source>
</evidence>
<accession>A0AAI8Z7Z0</accession>
<sequence length="61" mass="6728">MAESVSQDEVHQEGTEYIKDTLEQRHETQGIPEGTTAAPAPKETFGPRLNRSGRDEINGCD</sequence>
<name>A0AAI8Z7Z0_9PEZI</name>
<dbReference type="AlphaFoldDB" id="A0AAI8Z7Z0"/>
<proteinExistence type="predicted"/>
<evidence type="ECO:0000313" key="2">
    <source>
        <dbReference type="EMBL" id="CAK4034115.1"/>
    </source>
</evidence>
<feature type="region of interest" description="Disordered" evidence="1">
    <location>
        <begin position="1"/>
        <end position="61"/>
    </location>
</feature>
<comment type="caution">
    <text evidence="2">The sequence shown here is derived from an EMBL/GenBank/DDBJ whole genome shotgun (WGS) entry which is preliminary data.</text>
</comment>
<evidence type="ECO:0000313" key="3">
    <source>
        <dbReference type="Proteomes" id="UP001296104"/>
    </source>
</evidence>
<protein>
    <submittedName>
        <fullName evidence="2">Uncharacterized protein</fullName>
    </submittedName>
</protein>
<gene>
    <name evidence="2" type="ORF">LECACI_7A009273</name>
</gene>
<reference evidence="2" key="1">
    <citation type="submission" date="2023-11" db="EMBL/GenBank/DDBJ databases">
        <authorList>
            <person name="Alioto T."/>
            <person name="Alioto T."/>
            <person name="Gomez Garrido J."/>
        </authorList>
    </citation>
    <scope>NUCLEOTIDE SEQUENCE</scope>
</reference>
<feature type="compositionally biased region" description="Basic and acidic residues" evidence="1">
    <location>
        <begin position="52"/>
        <end position="61"/>
    </location>
</feature>
<dbReference type="EMBL" id="CAVMBE010000104">
    <property type="protein sequence ID" value="CAK4034115.1"/>
    <property type="molecule type" value="Genomic_DNA"/>
</dbReference>
<dbReference type="Proteomes" id="UP001296104">
    <property type="component" value="Unassembled WGS sequence"/>
</dbReference>
<feature type="compositionally biased region" description="Basic and acidic residues" evidence="1">
    <location>
        <begin position="8"/>
        <end position="28"/>
    </location>
</feature>
<organism evidence="2 3">
    <name type="scientific">Lecanosticta acicola</name>
    <dbReference type="NCBI Taxonomy" id="111012"/>
    <lineage>
        <taxon>Eukaryota</taxon>
        <taxon>Fungi</taxon>
        <taxon>Dikarya</taxon>
        <taxon>Ascomycota</taxon>
        <taxon>Pezizomycotina</taxon>
        <taxon>Dothideomycetes</taxon>
        <taxon>Dothideomycetidae</taxon>
        <taxon>Mycosphaerellales</taxon>
        <taxon>Mycosphaerellaceae</taxon>
        <taxon>Lecanosticta</taxon>
    </lineage>
</organism>